<evidence type="ECO:0000313" key="10">
    <source>
        <dbReference type="Proteomes" id="UP000266273"/>
    </source>
</evidence>
<feature type="transmembrane region" description="Helical" evidence="6">
    <location>
        <begin position="369"/>
        <end position="390"/>
    </location>
</feature>
<feature type="transmembrane region" description="Helical" evidence="6">
    <location>
        <begin position="821"/>
        <end position="847"/>
    </location>
</feature>
<dbReference type="Proteomes" id="UP000266273">
    <property type="component" value="Unassembled WGS sequence"/>
</dbReference>
<dbReference type="PANTHER" id="PTHR30287:SF1">
    <property type="entry name" value="INNER MEMBRANE PROTEIN"/>
    <property type="match status" value="1"/>
</dbReference>
<keyword evidence="2" id="KW-1003">Cell membrane</keyword>
<feature type="transmembrane region" description="Helical" evidence="6">
    <location>
        <begin position="479"/>
        <end position="510"/>
    </location>
</feature>
<feature type="transmembrane region" description="Helical" evidence="6">
    <location>
        <begin position="320"/>
        <end position="349"/>
    </location>
</feature>
<feature type="transmembrane region" description="Helical" evidence="6">
    <location>
        <begin position="778"/>
        <end position="809"/>
    </location>
</feature>
<evidence type="ECO:0000256" key="3">
    <source>
        <dbReference type="ARBA" id="ARBA00022692"/>
    </source>
</evidence>
<keyword evidence="10" id="KW-1185">Reference proteome</keyword>
<feature type="transmembrane region" description="Helical" evidence="6">
    <location>
        <begin position="439"/>
        <end position="458"/>
    </location>
</feature>
<feature type="transmembrane region" description="Helical" evidence="6">
    <location>
        <begin position="411"/>
        <end position="433"/>
    </location>
</feature>
<keyword evidence="3 6" id="KW-0812">Transmembrane</keyword>
<dbReference type="EMBL" id="QXDF01000001">
    <property type="protein sequence ID" value="RIA55488.1"/>
    <property type="molecule type" value="Genomic_DNA"/>
</dbReference>
<dbReference type="Pfam" id="PF12704">
    <property type="entry name" value="MacB_PCD"/>
    <property type="match status" value="1"/>
</dbReference>
<dbReference type="InterPro" id="IPR025857">
    <property type="entry name" value="MacB_PCD"/>
</dbReference>
<evidence type="ECO:0000256" key="1">
    <source>
        <dbReference type="ARBA" id="ARBA00004651"/>
    </source>
</evidence>
<gene>
    <name evidence="9" type="ORF">BXY53_0554</name>
</gene>
<dbReference type="Pfam" id="PF02687">
    <property type="entry name" value="FtsX"/>
    <property type="match status" value="2"/>
</dbReference>
<dbReference type="GO" id="GO:0005886">
    <property type="term" value="C:plasma membrane"/>
    <property type="evidence" value="ECO:0007669"/>
    <property type="project" value="UniProtKB-SubCell"/>
</dbReference>
<organism evidence="9 10">
    <name type="scientific">Dichotomicrobium thermohalophilum</name>
    <dbReference type="NCBI Taxonomy" id="933063"/>
    <lineage>
        <taxon>Bacteria</taxon>
        <taxon>Pseudomonadati</taxon>
        <taxon>Pseudomonadota</taxon>
        <taxon>Alphaproteobacteria</taxon>
        <taxon>Hyphomicrobiales</taxon>
        <taxon>Hyphomicrobiaceae</taxon>
        <taxon>Dichotomicrobium</taxon>
    </lineage>
</organism>
<feature type="domain" description="ABC3 transporter permease C-terminal" evidence="7">
    <location>
        <begin position="737"/>
        <end position="847"/>
    </location>
</feature>
<comment type="subcellular location">
    <subcellularLocation>
        <location evidence="1">Cell membrane</location>
        <topology evidence="1">Multi-pass membrane protein</topology>
    </subcellularLocation>
</comment>
<feature type="domain" description="MacB-like periplasmic core" evidence="8">
    <location>
        <begin position="40"/>
        <end position="211"/>
    </location>
</feature>
<dbReference type="InterPro" id="IPR003838">
    <property type="entry name" value="ABC3_permease_C"/>
</dbReference>
<feature type="transmembrane region" description="Helical" evidence="6">
    <location>
        <begin position="275"/>
        <end position="299"/>
    </location>
</feature>
<sequence length="858" mass="90935">MTSISTSAPAVRQTRLPMPLSVRLALRELRGGLSGFYVFILCIALGVTAIATVGTVTGALQDSIARQGQIILGGDVAASVVHRRANEQERAVFARFGTVSEVGTMRAMGLRPDGDAQVLIGVKAVDKAYPLYGNFELEGDRSLREALAEPNTAVVEQGLLDRLDLEVGDKVKLGESLLEITGVIALEPDRLSGGAAFGPRLLTTIPTLQGTGLLAPGTLIDWRYRVAFPASADEERIAAFREAIDTELENSGFEVRDRTDPSPQITRAVNRLSSFLTLVGLAALLIGGIGVANAISAFVARKRKSAAIYKAIGASTGLTLTSFALQVLMVAALGIVVGLIAGSLIPIVLDRAFADLLPIQIDLSLQPGALVLAAAYGLLTALAFILWPLGRAGQIRPAELLREEITEQKSWPPRAFITGSVMSALALAGLAIWLSEVRLIAAITVVGIGVVFAIFLGVGRLIRGLAARTPRPRQPEMALALANIGGPAGLTITLALSLGAGLALLTMIALTDTSLRGELQTDLPENAPSQFFLGIPKERFSDFSRIIADNAPSAELNTAPMLRGRITAIDGTPTSEIDAPQDAQWVLDGDRGITYSEKLPEHSEVVAGEWWGPDHEGEPLVSFEDELARQLGIEVGDTLTVNVLGREITARVANLRTVAWERLSINFVMIFSPNALENAPYRVLATLNWPEGRNAEAENAALRAITANFPTVTAVTVRDVLQSVGRVLEQVMTAIRVAASLTLIAGVIVLAGAFATVQRRRVYEAVVLKVLGAQRRNIVMAHILEYVLMAVAVAVFAAGLGAAGAWLLVTFVLGVDFTFSALALVQAGVLAVLLMVIFGSIGTLQVLGAKAAPYLRSE</sequence>
<evidence type="ECO:0000259" key="7">
    <source>
        <dbReference type="Pfam" id="PF02687"/>
    </source>
</evidence>
<comment type="caution">
    <text evidence="9">The sequence shown here is derived from an EMBL/GenBank/DDBJ whole genome shotgun (WGS) entry which is preliminary data.</text>
</comment>
<protein>
    <submittedName>
        <fullName evidence="9">Putative ABC transport system permease protein</fullName>
    </submittedName>
</protein>
<evidence type="ECO:0000259" key="8">
    <source>
        <dbReference type="Pfam" id="PF12704"/>
    </source>
</evidence>
<keyword evidence="5 6" id="KW-0472">Membrane</keyword>
<proteinExistence type="predicted"/>
<keyword evidence="4 6" id="KW-1133">Transmembrane helix</keyword>
<dbReference type="InterPro" id="IPR038766">
    <property type="entry name" value="Membrane_comp_ABC_pdt"/>
</dbReference>
<evidence type="ECO:0000256" key="4">
    <source>
        <dbReference type="ARBA" id="ARBA00022989"/>
    </source>
</evidence>
<feature type="domain" description="ABC3 transporter permease C-terminal" evidence="7">
    <location>
        <begin position="279"/>
        <end position="393"/>
    </location>
</feature>
<feature type="transmembrane region" description="Helical" evidence="6">
    <location>
        <begin position="737"/>
        <end position="757"/>
    </location>
</feature>
<dbReference type="AlphaFoldDB" id="A0A397Q368"/>
<dbReference type="PANTHER" id="PTHR30287">
    <property type="entry name" value="MEMBRANE COMPONENT OF PREDICTED ABC SUPERFAMILY METABOLITE UPTAKE TRANSPORTER"/>
    <property type="match status" value="1"/>
</dbReference>
<evidence type="ECO:0000256" key="2">
    <source>
        <dbReference type="ARBA" id="ARBA00022475"/>
    </source>
</evidence>
<evidence type="ECO:0000256" key="6">
    <source>
        <dbReference type="SAM" id="Phobius"/>
    </source>
</evidence>
<evidence type="ECO:0000313" key="9">
    <source>
        <dbReference type="EMBL" id="RIA55488.1"/>
    </source>
</evidence>
<accession>A0A397Q368</accession>
<feature type="transmembrane region" description="Helical" evidence="6">
    <location>
        <begin position="36"/>
        <end position="60"/>
    </location>
</feature>
<reference evidence="9 10" key="1">
    <citation type="submission" date="2018-08" db="EMBL/GenBank/DDBJ databases">
        <title>Genomic Encyclopedia of Archaeal and Bacterial Type Strains, Phase II (KMG-II): from individual species to whole genera.</title>
        <authorList>
            <person name="Goeker M."/>
        </authorList>
    </citation>
    <scope>NUCLEOTIDE SEQUENCE [LARGE SCALE GENOMIC DNA]</scope>
    <source>
        <strain evidence="9 10">DSM 5002</strain>
    </source>
</reference>
<name>A0A397Q368_9HYPH</name>
<evidence type="ECO:0000256" key="5">
    <source>
        <dbReference type="ARBA" id="ARBA00023136"/>
    </source>
</evidence>